<dbReference type="RefSeq" id="WP_110389383.1">
    <property type="nucleotide sequence ID" value="NZ_CALCOA010000098.1"/>
</dbReference>
<keyword evidence="4" id="KW-0966">Cell projection</keyword>
<dbReference type="SUPFAM" id="SSF140566">
    <property type="entry name" value="FlgN-like"/>
    <property type="match status" value="1"/>
</dbReference>
<keyword evidence="5" id="KW-1185">Reference proteome</keyword>
<evidence type="ECO:0000313" key="4">
    <source>
        <dbReference type="EMBL" id="PXX82096.1"/>
    </source>
</evidence>
<keyword evidence="4" id="KW-0282">Flagellum</keyword>
<accession>A0A318L2A2</accession>
<proteinExistence type="inferred from homology"/>
<gene>
    <name evidence="4" type="ORF">DFR34_101330</name>
</gene>
<sequence>MSDRLQELNRLIAEERAGYTELITLLEQEQRELISGTAHKLEALAQQKAIVLQELDALAQQRGDHMRVLGMVSLNAWRAWLADKPELLPAWLGLEVLAQKAKLINEINGKLILTHMEQVEASLEVLFTSDQSTFAYSRDGGARSALIGGRRLGSA</sequence>
<dbReference type="GO" id="GO:0044780">
    <property type="term" value="P:bacterial-type flagellum assembly"/>
    <property type="evidence" value="ECO:0007669"/>
    <property type="project" value="InterPro"/>
</dbReference>
<evidence type="ECO:0000313" key="5">
    <source>
        <dbReference type="Proteomes" id="UP000247555"/>
    </source>
</evidence>
<keyword evidence="3" id="KW-1005">Bacterial flagellum biogenesis</keyword>
<dbReference type="AlphaFoldDB" id="A0A318L2A2"/>
<organism evidence="4 5">
    <name type="scientific">Rivihabitans pingtungensis</name>
    <dbReference type="NCBI Taxonomy" id="1054498"/>
    <lineage>
        <taxon>Bacteria</taxon>
        <taxon>Pseudomonadati</taxon>
        <taxon>Pseudomonadota</taxon>
        <taxon>Betaproteobacteria</taxon>
        <taxon>Neisseriales</taxon>
        <taxon>Aquaspirillaceae</taxon>
        <taxon>Rivihabitans</taxon>
    </lineage>
</organism>
<evidence type="ECO:0000256" key="3">
    <source>
        <dbReference type="ARBA" id="ARBA00022795"/>
    </source>
</evidence>
<comment type="similarity">
    <text evidence="2">Belongs to the FlgN family.</text>
</comment>
<dbReference type="OrthoDB" id="8594749at2"/>
<comment type="function">
    <text evidence="1">Required for the efficient initiation of filament assembly.</text>
</comment>
<protein>
    <submittedName>
        <fullName evidence="4">Flagella synthesis protein FlgN</fullName>
    </submittedName>
</protein>
<keyword evidence="4" id="KW-0969">Cilium</keyword>
<name>A0A318L2A2_9NEIS</name>
<dbReference type="Proteomes" id="UP000247555">
    <property type="component" value="Unassembled WGS sequence"/>
</dbReference>
<dbReference type="Gene3D" id="1.20.58.300">
    <property type="entry name" value="FlgN-like"/>
    <property type="match status" value="1"/>
</dbReference>
<dbReference type="Pfam" id="PF05130">
    <property type="entry name" value="FlgN"/>
    <property type="match status" value="1"/>
</dbReference>
<comment type="caution">
    <text evidence="4">The sequence shown here is derived from an EMBL/GenBank/DDBJ whole genome shotgun (WGS) entry which is preliminary data.</text>
</comment>
<dbReference type="EMBL" id="QJKI01000001">
    <property type="protein sequence ID" value="PXX82096.1"/>
    <property type="molecule type" value="Genomic_DNA"/>
</dbReference>
<dbReference type="InterPro" id="IPR036679">
    <property type="entry name" value="FlgN-like_sf"/>
</dbReference>
<reference evidence="4 5" key="1">
    <citation type="submission" date="2018-05" db="EMBL/GenBank/DDBJ databases">
        <title>Genomic Encyclopedia of Type Strains, Phase IV (KMG-IV): sequencing the most valuable type-strain genomes for metagenomic binning, comparative biology and taxonomic classification.</title>
        <authorList>
            <person name="Goeker M."/>
        </authorList>
    </citation>
    <scope>NUCLEOTIDE SEQUENCE [LARGE SCALE GENOMIC DNA]</scope>
    <source>
        <strain evidence="4 5">DSM 29661</strain>
    </source>
</reference>
<dbReference type="InterPro" id="IPR007809">
    <property type="entry name" value="FlgN-like"/>
</dbReference>
<evidence type="ECO:0000256" key="2">
    <source>
        <dbReference type="ARBA" id="ARBA00007703"/>
    </source>
</evidence>
<evidence type="ECO:0000256" key="1">
    <source>
        <dbReference type="ARBA" id="ARBA00002397"/>
    </source>
</evidence>